<organism evidence="1 2">
    <name type="scientific">Aspergillus costaricaensis CBS 115574</name>
    <dbReference type="NCBI Taxonomy" id="1448317"/>
    <lineage>
        <taxon>Eukaryota</taxon>
        <taxon>Fungi</taxon>
        <taxon>Dikarya</taxon>
        <taxon>Ascomycota</taxon>
        <taxon>Pezizomycotina</taxon>
        <taxon>Eurotiomycetes</taxon>
        <taxon>Eurotiomycetidae</taxon>
        <taxon>Eurotiales</taxon>
        <taxon>Aspergillaceae</taxon>
        <taxon>Aspergillus</taxon>
        <taxon>Aspergillus subgen. Circumdati</taxon>
    </lineage>
</organism>
<gene>
    <name evidence="1" type="ORF">BO79DRAFT_268147</name>
</gene>
<protein>
    <submittedName>
        <fullName evidence="1">Chondroitin AC/alginate lyase</fullName>
    </submittedName>
</protein>
<dbReference type="Proteomes" id="UP000249748">
    <property type="component" value="Unassembled WGS sequence"/>
</dbReference>
<keyword evidence="1" id="KW-0456">Lyase</keyword>
<keyword evidence="2" id="KW-1185">Reference proteome</keyword>
<proteinExistence type="predicted"/>
<evidence type="ECO:0000313" key="2">
    <source>
        <dbReference type="Proteomes" id="UP000249748"/>
    </source>
</evidence>
<reference evidence="1" key="1">
    <citation type="submission" date="2018-02" db="EMBL/GenBank/DDBJ databases">
        <title>The genomes of Aspergillus section Nigri reveals drivers in fungal speciation.</title>
        <authorList>
            <consortium name="DOE Joint Genome Institute"/>
            <person name="Vesth T.C."/>
            <person name="Nybo J."/>
            <person name="Theobald S."/>
            <person name="Brandl J."/>
            <person name="Frisvad J.C."/>
            <person name="Nielsen K.F."/>
            <person name="Lyhne E.K."/>
            <person name="Kogle M.E."/>
            <person name="Kuo A."/>
            <person name="Riley R."/>
            <person name="Clum A."/>
            <person name="Nolan M."/>
            <person name="Lipzen A."/>
            <person name="Salamov A."/>
            <person name="Henrissat B."/>
            <person name="Wiebenga A."/>
            <person name="De vries R.P."/>
            <person name="Grigoriev I.V."/>
            <person name="Mortensen U.H."/>
            <person name="Andersen M.R."/>
            <person name="Baker S.E."/>
        </authorList>
    </citation>
    <scope>NUCLEOTIDE SEQUENCE</scope>
    <source>
        <strain evidence="1">CBS 115574</strain>
    </source>
</reference>
<accession>A0ACD1IT22</accession>
<sequence>MHFLKLCLAVASATHVYGLIQDVPSLNGPVMMVPDTPGSKNRTNQFQHPGLWHSHDQLELMRTNVLNGVEPWASAYTRFAQDPYSNASYEMQGPYPVISRGQISNYTSFHDDSRAAYQNAIMWYITRNESHWNRSTTILDAWGSDLENIIGTDRSLLIGIEGSIFANAAEIMRWEGGWVEQGATYKGGSGFSVQLYWLFARQSIIIGQANYGMASIMGLLNFAVYLDDVALYNYALYAYKYDRCAGVPYNYLASTGQNSEAGRDQSHVQDALQWTALAARVVANQDYDLFPLEDNLIFTAAEYAGKYLMNQTVPYDASFYRCEVVLVDGPWANISAVNRYIGYQDGKTNPAAWGLLYYEALERGVDVPWTSRVKDVYDASVKSQASPVDPFSWADLLFAVAEN</sequence>
<evidence type="ECO:0000313" key="1">
    <source>
        <dbReference type="EMBL" id="RAK93788.1"/>
    </source>
</evidence>
<dbReference type="EMBL" id="KZ824536">
    <property type="protein sequence ID" value="RAK93788.1"/>
    <property type="molecule type" value="Genomic_DNA"/>
</dbReference>
<name>A0ACD1IT22_9EURO</name>